<dbReference type="Gene3D" id="3.80.10.10">
    <property type="entry name" value="Ribonuclease Inhibitor"/>
    <property type="match status" value="2"/>
</dbReference>
<dbReference type="Pfam" id="PF13516">
    <property type="entry name" value="LRR_6"/>
    <property type="match status" value="3"/>
</dbReference>
<proteinExistence type="predicted"/>
<dbReference type="InterPro" id="IPR001611">
    <property type="entry name" value="Leu-rich_rpt"/>
</dbReference>
<dbReference type="InterPro" id="IPR032675">
    <property type="entry name" value="LRR_dom_sf"/>
</dbReference>
<protein>
    <recommendedName>
        <fullName evidence="2">Leucine-rich repeat-containing protein 71</fullName>
    </recommendedName>
</protein>
<dbReference type="EMBL" id="GEDC01021089">
    <property type="protein sequence ID" value="JAS16209.1"/>
    <property type="molecule type" value="Transcribed_RNA"/>
</dbReference>
<evidence type="ECO:0008006" key="2">
    <source>
        <dbReference type="Google" id="ProtNLM"/>
    </source>
</evidence>
<feature type="non-terminal residue" evidence="1">
    <location>
        <position position="290"/>
    </location>
</feature>
<reference evidence="1" key="1">
    <citation type="submission" date="2015-12" db="EMBL/GenBank/DDBJ databases">
        <title>De novo transcriptome assembly of four potential Pierce s Disease insect vectors from Arizona vineyards.</title>
        <authorList>
            <person name="Tassone E.E."/>
        </authorList>
    </citation>
    <scope>NUCLEOTIDE SEQUENCE</scope>
</reference>
<sequence>MSTKIRKKSLVNNSISKKLSRVSNIRPDTLKDMLEQTLQTCFQEESGQDPPIVTGCYEGNVSKANIFKERNRKGECWALYDKVLGTNEFTSIGFRGCKIAPSFMRVLDKIFEQFSLITVLILQRCSLDVNGLSLIVSTLQCIEDLNLDENFIPIQNYGLLLLNKNILKHLSLKFCKINEAGAQDLAKSLEFRDPKTQHLLSLNLSFNHINSNGAIHLAKALRTNRELESLSLIHNWIDDEGATALSEVLQKFKLNEEEFGLRLERQVLVLLKKKELMEELYIVSQENSNK</sequence>
<dbReference type="SMART" id="SM00368">
    <property type="entry name" value="LRR_RI"/>
    <property type="match status" value="3"/>
</dbReference>
<dbReference type="PANTHER" id="PTHR46984">
    <property type="entry name" value="LEUCINE-RICH REPEAT-CONTAINING PROTEIN 71"/>
    <property type="match status" value="1"/>
</dbReference>
<gene>
    <name evidence="1" type="ORF">g.37671</name>
</gene>
<name>A0A1B6CRN5_9HEMI</name>
<dbReference type="SUPFAM" id="SSF52047">
    <property type="entry name" value="RNI-like"/>
    <property type="match status" value="1"/>
</dbReference>
<dbReference type="PANTHER" id="PTHR46984:SF1">
    <property type="entry name" value="LEUCINE-RICH REPEAT-CONTAINING PROTEIN 71"/>
    <property type="match status" value="1"/>
</dbReference>
<evidence type="ECO:0000313" key="1">
    <source>
        <dbReference type="EMBL" id="JAS16209.1"/>
    </source>
</evidence>
<organism evidence="1">
    <name type="scientific">Clastoptera arizonana</name>
    <name type="common">Arizona spittle bug</name>
    <dbReference type="NCBI Taxonomy" id="38151"/>
    <lineage>
        <taxon>Eukaryota</taxon>
        <taxon>Metazoa</taxon>
        <taxon>Ecdysozoa</taxon>
        <taxon>Arthropoda</taxon>
        <taxon>Hexapoda</taxon>
        <taxon>Insecta</taxon>
        <taxon>Pterygota</taxon>
        <taxon>Neoptera</taxon>
        <taxon>Paraneoptera</taxon>
        <taxon>Hemiptera</taxon>
        <taxon>Auchenorrhyncha</taxon>
        <taxon>Cercopoidea</taxon>
        <taxon>Clastopteridae</taxon>
        <taxon>Clastoptera</taxon>
    </lineage>
</organism>
<dbReference type="AlphaFoldDB" id="A0A1B6CRN5"/>
<dbReference type="InterPro" id="IPR053040">
    <property type="entry name" value="LRR-containing_protein_71"/>
</dbReference>
<accession>A0A1B6CRN5</accession>